<dbReference type="EMBL" id="MU004196">
    <property type="protein sequence ID" value="KAF2490947.1"/>
    <property type="molecule type" value="Genomic_DNA"/>
</dbReference>
<name>A0A6A6QHM1_9PEZI</name>
<feature type="region of interest" description="Disordered" evidence="1">
    <location>
        <begin position="65"/>
        <end position="115"/>
    </location>
</feature>
<evidence type="ECO:0000313" key="3">
    <source>
        <dbReference type="Proteomes" id="UP000799750"/>
    </source>
</evidence>
<feature type="compositionally biased region" description="Low complexity" evidence="1">
    <location>
        <begin position="85"/>
        <end position="94"/>
    </location>
</feature>
<dbReference type="Proteomes" id="UP000799750">
    <property type="component" value="Unassembled WGS sequence"/>
</dbReference>
<dbReference type="AlphaFoldDB" id="A0A6A6QHM1"/>
<protein>
    <submittedName>
        <fullName evidence="2">Uncharacterized protein</fullName>
    </submittedName>
</protein>
<reference evidence="2" key="1">
    <citation type="journal article" date="2020" name="Stud. Mycol.">
        <title>101 Dothideomycetes genomes: a test case for predicting lifestyles and emergence of pathogens.</title>
        <authorList>
            <person name="Haridas S."/>
            <person name="Albert R."/>
            <person name="Binder M."/>
            <person name="Bloem J."/>
            <person name="Labutti K."/>
            <person name="Salamov A."/>
            <person name="Andreopoulos B."/>
            <person name="Baker S."/>
            <person name="Barry K."/>
            <person name="Bills G."/>
            <person name="Bluhm B."/>
            <person name="Cannon C."/>
            <person name="Castanera R."/>
            <person name="Culley D."/>
            <person name="Daum C."/>
            <person name="Ezra D."/>
            <person name="Gonzalez J."/>
            <person name="Henrissat B."/>
            <person name="Kuo A."/>
            <person name="Liang C."/>
            <person name="Lipzen A."/>
            <person name="Lutzoni F."/>
            <person name="Magnuson J."/>
            <person name="Mondo S."/>
            <person name="Nolan M."/>
            <person name="Ohm R."/>
            <person name="Pangilinan J."/>
            <person name="Park H.-J."/>
            <person name="Ramirez L."/>
            <person name="Alfaro M."/>
            <person name="Sun H."/>
            <person name="Tritt A."/>
            <person name="Yoshinaga Y."/>
            <person name="Zwiers L.-H."/>
            <person name="Turgeon B."/>
            <person name="Goodwin S."/>
            <person name="Spatafora J."/>
            <person name="Crous P."/>
            <person name="Grigoriev I."/>
        </authorList>
    </citation>
    <scope>NUCLEOTIDE SEQUENCE</scope>
    <source>
        <strain evidence="2">CBS 269.34</strain>
    </source>
</reference>
<accession>A0A6A6QHM1</accession>
<dbReference type="OrthoDB" id="3946052at2759"/>
<feature type="compositionally biased region" description="Basic and acidic residues" evidence="1">
    <location>
        <begin position="279"/>
        <end position="295"/>
    </location>
</feature>
<gene>
    <name evidence="2" type="ORF">BU16DRAFT_543231</name>
</gene>
<keyword evidence="3" id="KW-1185">Reference proteome</keyword>
<sequence>MSLRGFISLRDLHSTHWLTHDMPDETAWEDRVGLKIDFMAIQWGLIKPLEDAYRAQELLTPWWSDPEPEIAPTALSPSPSPPSSAPSSPLFAPRSHAKVGPAPPPPTAAPSATTSNLGVDYDHSYSDAEIKALISGWSVPANAGWSKSANEALIREMIKAVCGPDAHTGTRTELFGLLRDRLEDRHGVVKKDGAVRSHWMRHLRAVCGVDERVKANPESLRTSLNPAQQRKEGLEKAKMAAEKAKKEAELEAEKAAAKTESKKRKRGAAVLEGEDEDERLARKLLREDMGMRKRR</sequence>
<feature type="compositionally biased region" description="Basic and acidic residues" evidence="1">
    <location>
        <begin position="236"/>
        <end position="260"/>
    </location>
</feature>
<feature type="region of interest" description="Disordered" evidence="1">
    <location>
        <begin position="236"/>
        <end position="295"/>
    </location>
</feature>
<proteinExistence type="predicted"/>
<organism evidence="2 3">
    <name type="scientific">Lophium mytilinum</name>
    <dbReference type="NCBI Taxonomy" id="390894"/>
    <lineage>
        <taxon>Eukaryota</taxon>
        <taxon>Fungi</taxon>
        <taxon>Dikarya</taxon>
        <taxon>Ascomycota</taxon>
        <taxon>Pezizomycotina</taxon>
        <taxon>Dothideomycetes</taxon>
        <taxon>Pleosporomycetidae</taxon>
        <taxon>Mytilinidiales</taxon>
        <taxon>Mytilinidiaceae</taxon>
        <taxon>Lophium</taxon>
    </lineage>
</organism>
<evidence type="ECO:0000256" key="1">
    <source>
        <dbReference type="SAM" id="MobiDB-lite"/>
    </source>
</evidence>
<evidence type="ECO:0000313" key="2">
    <source>
        <dbReference type="EMBL" id="KAF2490947.1"/>
    </source>
</evidence>